<dbReference type="Proteomes" id="UP001216390">
    <property type="component" value="Chromosome"/>
</dbReference>
<dbReference type="EMBL" id="CP116942">
    <property type="protein sequence ID" value="WCO67145.1"/>
    <property type="molecule type" value="Genomic_DNA"/>
</dbReference>
<dbReference type="InterPro" id="IPR019545">
    <property type="entry name" value="DM13_domain"/>
</dbReference>
<feature type="region of interest" description="Disordered" evidence="1">
    <location>
        <begin position="35"/>
        <end position="67"/>
    </location>
</feature>
<feature type="compositionally biased region" description="Low complexity" evidence="1">
    <location>
        <begin position="38"/>
        <end position="67"/>
    </location>
</feature>
<evidence type="ECO:0000259" key="2">
    <source>
        <dbReference type="PROSITE" id="PS51549"/>
    </source>
</evidence>
<gene>
    <name evidence="3" type="ORF">PO878_00210</name>
</gene>
<proteinExistence type="predicted"/>
<evidence type="ECO:0000313" key="4">
    <source>
        <dbReference type="Proteomes" id="UP001216390"/>
    </source>
</evidence>
<dbReference type="PROSITE" id="PS51549">
    <property type="entry name" value="DM13"/>
    <property type="match status" value="1"/>
</dbReference>
<dbReference type="AlphaFoldDB" id="A0AAE9Y5I4"/>
<evidence type="ECO:0000256" key="1">
    <source>
        <dbReference type="SAM" id="MobiDB-lite"/>
    </source>
</evidence>
<dbReference type="Pfam" id="PF10517">
    <property type="entry name" value="DM13"/>
    <property type="match status" value="1"/>
</dbReference>
<name>A0AAE9Y5I4_9ACTN</name>
<evidence type="ECO:0000313" key="3">
    <source>
        <dbReference type="EMBL" id="WCO67145.1"/>
    </source>
</evidence>
<organism evidence="3 4">
    <name type="scientific">Iamia majanohamensis</name>
    <dbReference type="NCBI Taxonomy" id="467976"/>
    <lineage>
        <taxon>Bacteria</taxon>
        <taxon>Bacillati</taxon>
        <taxon>Actinomycetota</taxon>
        <taxon>Acidimicrobiia</taxon>
        <taxon>Acidimicrobiales</taxon>
        <taxon>Iamiaceae</taxon>
        <taxon>Iamia</taxon>
    </lineage>
</organism>
<protein>
    <submittedName>
        <fullName evidence="3">DM13 domain-containing protein</fullName>
    </submittedName>
</protein>
<dbReference type="KEGG" id="ima:PO878_00210"/>
<keyword evidence="4" id="KW-1185">Reference proteome</keyword>
<reference evidence="3" key="1">
    <citation type="submission" date="2023-01" db="EMBL/GenBank/DDBJ databases">
        <title>The diversity of Class Acidimicrobiia in South China Sea sediment environments and the proposal of Iamia marina sp. nov., a novel species of the genus Iamia.</title>
        <authorList>
            <person name="He Y."/>
            <person name="Tian X."/>
        </authorList>
    </citation>
    <scope>NUCLEOTIDE SEQUENCE</scope>
    <source>
        <strain evidence="3">DSM 19957</strain>
    </source>
</reference>
<feature type="domain" description="DM13" evidence="2">
    <location>
        <begin position="71"/>
        <end position="170"/>
    </location>
</feature>
<sequence length="170" mass="17214">MAGAVVVVAVVAVLAFGVFGVQTLFTDDEVSEAGPTFDSGATAGAEPAADPAGGEPGAPASTAPADAPAVTTVATGAFEDVDHPGEGSATLLTDGNQTFVRFEDDFSTDNGPDLFAVVYVGEERIELGELKGNVGAQNYELPPEVDPASVTTVAVWCKRFDSTFTEAAVA</sequence>
<dbReference type="RefSeq" id="WP_272736667.1">
    <property type="nucleotide sequence ID" value="NZ_CP116942.1"/>
</dbReference>
<accession>A0AAE9Y5I4</accession>